<reference evidence="2 3" key="1">
    <citation type="submission" date="2013-12" db="EMBL/GenBank/DDBJ databases">
        <authorList>
            <consortium name="DOE Joint Genome Institute"/>
            <person name="Eisen J."/>
            <person name="Huntemann M."/>
            <person name="Han J."/>
            <person name="Chen A."/>
            <person name="Kyrpides N."/>
            <person name="Mavromatis K."/>
            <person name="Markowitz V."/>
            <person name="Palaniappan K."/>
            <person name="Ivanova N."/>
            <person name="Schaumberg A."/>
            <person name="Pati A."/>
            <person name="Liolios K."/>
            <person name="Nordberg H.P."/>
            <person name="Cantor M.N."/>
            <person name="Hua S.X."/>
            <person name="Woyke T."/>
        </authorList>
    </citation>
    <scope>NUCLEOTIDE SEQUENCE [LARGE SCALE GENOMIC DNA]</scope>
    <source>
        <strain evidence="2 3">DSM 23557</strain>
    </source>
</reference>
<dbReference type="RefSeq" id="WP_025306018.1">
    <property type="nucleotide sequence ID" value="NZ_CP007028.1"/>
</dbReference>
<protein>
    <submittedName>
        <fullName evidence="2">Uncharacterized protein</fullName>
    </submittedName>
</protein>
<organism evidence="3">
    <name type="scientific">Thermocrinis ruber</name>
    <dbReference type="NCBI Taxonomy" id="75906"/>
    <lineage>
        <taxon>Bacteria</taxon>
        <taxon>Pseudomonadati</taxon>
        <taxon>Aquificota</taxon>
        <taxon>Aquificia</taxon>
        <taxon>Aquificales</taxon>
        <taxon>Aquificaceae</taxon>
        <taxon>Thermocrinis</taxon>
    </lineage>
</organism>
<dbReference type="AlphaFoldDB" id="W0DIH7"/>
<evidence type="ECO:0000256" key="1">
    <source>
        <dbReference type="SAM" id="Phobius"/>
    </source>
</evidence>
<keyword evidence="1" id="KW-1133">Transmembrane helix</keyword>
<name>W0DIH7_9AQUI</name>
<dbReference type="Proteomes" id="UP000018914">
    <property type="component" value="Chromosome"/>
</dbReference>
<feature type="transmembrane region" description="Helical" evidence="1">
    <location>
        <begin position="14"/>
        <end position="35"/>
    </location>
</feature>
<evidence type="ECO:0000313" key="2">
    <source>
        <dbReference type="EMBL" id="AHE96813.1"/>
    </source>
</evidence>
<keyword evidence="3" id="KW-1185">Reference proteome</keyword>
<gene>
    <name evidence="2" type="ORF">THERU_04225</name>
</gene>
<accession>W0DIH7</accession>
<dbReference type="EMBL" id="CP007028">
    <property type="protein sequence ID" value="AHE96813.1"/>
    <property type="molecule type" value="Genomic_DNA"/>
</dbReference>
<keyword evidence="1" id="KW-0472">Membrane</keyword>
<dbReference type="STRING" id="75906.THERU_04225"/>
<proteinExistence type="predicted"/>
<dbReference type="KEGG" id="trd:THERU_04225"/>
<keyword evidence="1" id="KW-0812">Transmembrane</keyword>
<sequence>MALRKLKEIKIEDVLLGLIVLFAILYPLIIAFIIYKSDQPVEDELVNAVVEYFEEGKCTLDGPKGLTVEKREDLERLTALCQRINQEGFDLRKKEVEEGKAILYYGKKVKGMERKLVIELTIEGDKITGIRDYEKGR</sequence>
<dbReference type="HOGENOM" id="CLU_1864210_0_0_0"/>
<evidence type="ECO:0000313" key="3">
    <source>
        <dbReference type="Proteomes" id="UP000018914"/>
    </source>
</evidence>